<geneLocation type="plasmid" evidence="5 6">
    <name>unnamed1</name>
</geneLocation>
<dbReference type="EC" id="2.1.1.-" evidence="4"/>
<proteinExistence type="inferred from homology"/>
<protein>
    <recommendedName>
        <fullName evidence="4">S-adenosyl-L-methionine-dependent methyltransferase</fullName>
        <ecNumber evidence="4">2.1.1.-</ecNumber>
    </recommendedName>
</protein>
<evidence type="ECO:0000256" key="1">
    <source>
        <dbReference type="ARBA" id="ARBA00008138"/>
    </source>
</evidence>
<dbReference type="InterPro" id="IPR007213">
    <property type="entry name" value="Ppm1/Ppm2/Tcmp"/>
</dbReference>
<evidence type="ECO:0000256" key="3">
    <source>
        <dbReference type="ARBA" id="ARBA00022679"/>
    </source>
</evidence>
<organism evidence="5 6">
    <name type="scientific">Comamonas endophytica</name>
    <dbReference type="NCBI Taxonomy" id="2949090"/>
    <lineage>
        <taxon>Bacteria</taxon>
        <taxon>Pseudomonadati</taxon>
        <taxon>Pseudomonadota</taxon>
        <taxon>Betaproteobacteria</taxon>
        <taxon>Burkholderiales</taxon>
        <taxon>Comamonadaceae</taxon>
        <taxon>Comamonas</taxon>
    </lineage>
</organism>
<dbReference type="SUPFAM" id="SSF53335">
    <property type="entry name" value="S-adenosyl-L-methionine-dependent methyltransferases"/>
    <property type="match status" value="1"/>
</dbReference>
<comment type="similarity">
    <text evidence="1 4">Belongs to the UPF0677 family.</text>
</comment>
<sequence length="334" mass="35775">MIDVNSGSTTMDWKSTQERINMCQKHPGDDEPGTLLASGPGREARMAGHLMATPNAGPKPSATLVAMQRAAHQLLDRPLVLDDPVALALLDSAEAQSLRDNPGSLRHQASLDLRGAVVVRGRLADDVWLEANGRGIGQYVILGAGLDTSAYRQPGMAGRIFEVDLPAMQQWKQARLQAAGIALPPSLRFVPVDFERVGLAQGLALAGFDTDAPAIFSWLGVTMYLDLAAVQQTLRFIGGCAKGSAVLLEYALPLQGLPPAVRTAMEQLIAQIAERGEPWKSFFEPAALSAMLTASGFSNCHAWTPEELNQRYLANRCDGLRIGGVSTRLVLATV</sequence>
<dbReference type="GO" id="GO:0008168">
    <property type="term" value="F:methyltransferase activity"/>
    <property type="evidence" value="ECO:0007669"/>
    <property type="project" value="UniProtKB-KW"/>
</dbReference>
<keyword evidence="4" id="KW-0949">S-adenosyl-L-methionine</keyword>
<dbReference type="Proteomes" id="UP001162800">
    <property type="component" value="Plasmid unnamed1"/>
</dbReference>
<dbReference type="NCBIfam" id="TIGR00027">
    <property type="entry name" value="mthyl_TIGR00027"/>
    <property type="match status" value="1"/>
</dbReference>
<dbReference type="Pfam" id="PF04072">
    <property type="entry name" value="LCM"/>
    <property type="match status" value="1"/>
</dbReference>
<evidence type="ECO:0000313" key="6">
    <source>
        <dbReference type="Proteomes" id="UP001162800"/>
    </source>
</evidence>
<gene>
    <name evidence="5" type="ORF">M9799_18190</name>
</gene>
<dbReference type="EMBL" id="CP106882">
    <property type="protein sequence ID" value="UYG53863.1"/>
    <property type="molecule type" value="Genomic_DNA"/>
</dbReference>
<keyword evidence="5" id="KW-0614">Plasmid</keyword>
<evidence type="ECO:0000256" key="2">
    <source>
        <dbReference type="ARBA" id="ARBA00022603"/>
    </source>
</evidence>
<reference evidence="5" key="1">
    <citation type="submission" date="2022-09" db="EMBL/GenBank/DDBJ databases">
        <title>The complete genome of Acidovorax sp. 5MLIR.</title>
        <authorList>
            <person name="Liu L."/>
            <person name="Yue J."/>
            <person name="Yang F."/>
            <person name="Yuan J."/>
            <person name="Li L."/>
        </authorList>
    </citation>
    <scope>NUCLEOTIDE SEQUENCE</scope>
    <source>
        <strain evidence="5">5MLIR</strain>
        <plasmid evidence="5">unnamed1</plasmid>
    </source>
</reference>
<evidence type="ECO:0000313" key="5">
    <source>
        <dbReference type="EMBL" id="UYG53863.1"/>
    </source>
</evidence>
<dbReference type="InterPro" id="IPR011610">
    <property type="entry name" value="SAM_mthyl_Trfase_ML2640-like"/>
</dbReference>
<name>A0ABY6GFI9_9BURK</name>
<dbReference type="Gene3D" id="3.40.50.150">
    <property type="entry name" value="Vaccinia Virus protein VP39"/>
    <property type="match status" value="1"/>
</dbReference>
<keyword evidence="3" id="KW-0808">Transferase</keyword>
<keyword evidence="2 4" id="KW-0489">Methyltransferase</keyword>
<comment type="function">
    <text evidence="4">Exhibits S-adenosyl-L-methionine-dependent methyltransferase activity.</text>
</comment>
<keyword evidence="6" id="KW-1185">Reference proteome</keyword>
<accession>A0ABY6GFI9</accession>
<dbReference type="GO" id="GO:0032259">
    <property type="term" value="P:methylation"/>
    <property type="evidence" value="ECO:0007669"/>
    <property type="project" value="UniProtKB-KW"/>
</dbReference>
<dbReference type="InterPro" id="IPR029063">
    <property type="entry name" value="SAM-dependent_MTases_sf"/>
</dbReference>
<dbReference type="PANTHER" id="PTHR43619:SF2">
    <property type="entry name" value="S-ADENOSYL-L-METHIONINE-DEPENDENT METHYLTRANSFERASES SUPERFAMILY PROTEIN"/>
    <property type="match status" value="1"/>
</dbReference>
<evidence type="ECO:0000256" key="4">
    <source>
        <dbReference type="RuleBase" id="RU362030"/>
    </source>
</evidence>
<dbReference type="PANTHER" id="PTHR43619">
    <property type="entry name" value="S-ADENOSYL-L-METHIONINE-DEPENDENT METHYLTRANSFERASE YKTD-RELATED"/>
    <property type="match status" value="1"/>
</dbReference>